<dbReference type="AlphaFoldDB" id="A0A5B0MNM4"/>
<dbReference type="OrthoDB" id="2527654at2759"/>
<reference evidence="1 2" key="1">
    <citation type="submission" date="2019-05" db="EMBL/GenBank/DDBJ databases">
        <title>Emergence of the Ug99 lineage of the wheat stem rust pathogen through somatic hybridization.</title>
        <authorList>
            <person name="Li F."/>
            <person name="Upadhyaya N.M."/>
            <person name="Sperschneider J."/>
            <person name="Matny O."/>
            <person name="Nguyen-Phuc H."/>
            <person name="Mago R."/>
            <person name="Raley C."/>
            <person name="Miller M.E."/>
            <person name="Silverstein K.A.T."/>
            <person name="Henningsen E."/>
            <person name="Hirsch C.D."/>
            <person name="Visser B."/>
            <person name="Pretorius Z.A."/>
            <person name="Steffenson B.J."/>
            <person name="Schwessinger B."/>
            <person name="Dodds P.N."/>
            <person name="Figueroa M."/>
        </authorList>
    </citation>
    <scope>NUCLEOTIDE SEQUENCE [LARGE SCALE GENOMIC DNA]</scope>
    <source>
        <strain evidence="1">21-0</strain>
    </source>
</reference>
<evidence type="ECO:0000313" key="1">
    <source>
        <dbReference type="EMBL" id="KAA1078627.1"/>
    </source>
</evidence>
<protein>
    <submittedName>
        <fullName evidence="1">Uncharacterized protein</fullName>
    </submittedName>
</protein>
<dbReference type="EMBL" id="VSWC01000143">
    <property type="protein sequence ID" value="KAA1078627.1"/>
    <property type="molecule type" value="Genomic_DNA"/>
</dbReference>
<organism evidence="1 2">
    <name type="scientific">Puccinia graminis f. sp. tritici</name>
    <dbReference type="NCBI Taxonomy" id="56615"/>
    <lineage>
        <taxon>Eukaryota</taxon>
        <taxon>Fungi</taxon>
        <taxon>Dikarya</taxon>
        <taxon>Basidiomycota</taxon>
        <taxon>Pucciniomycotina</taxon>
        <taxon>Pucciniomycetes</taxon>
        <taxon>Pucciniales</taxon>
        <taxon>Pucciniaceae</taxon>
        <taxon>Puccinia</taxon>
    </lineage>
</organism>
<keyword evidence="2" id="KW-1185">Reference proteome</keyword>
<dbReference type="Proteomes" id="UP000324748">
    <property type="component" value="Unassembled WGS sequence"/>
</dbReference>
<gene>
    <name evidence="1" type="ORF">PGT21_000498</name>
</gene>
<comment type="caution">
    <text evidence="1">The sequence shown here is derived from an EMBL/GenBank/DDBJ whole genome shotgun (WGS) entry which is preliminary data.</text>
</comment>
<evidence type="ECO:0000313" key="2">
    <source>
        <dbReference type="Proteomes" id="UP000324748"/>
    </source>
</evidence>
<name>A0A5B0MNM4_PUCGR</name>
<dbReference type="PANTHER" id="PTHR38703:SF1">
    <property type="entry name" value="ALLERGEN"/>
    <property type="match status" value="1"/>
</dbReference>
<dbReference type="PANTHER" id="PTHR38703">
    <property type="entry name" value="CHROMOSOME 8, WHOLE GENOME SHOTGUN SEQUENCE"/>
    <property type="match status" value="1"/>
</dbReference>
<sequence length="114" mass="13516">MFLNSINKDERTFREPVPKELLTPKPLVALQRLLLKRLLIVDRRYSTAEPLSAKIVADTESQKVAAPVTHNLIKHEEVEEITRAKEHERHLHYVQHHVQPVKDRRYWRRCIAPK</sequence>
<proteinExistence type="predicted"/>
<accession>A0A5B0MNM4</accession>